<dbReference type="Gene3D" id="3.60.15.10">
    <property type="entry name" value="Ribonuclease Z/Hydroxyacylglutathione hydrolase-like"/>
    <property type="match status" value="1"/>
</dbReference>
<dbReference type="AlphaFoldDB" id="A0A9D9DCH9"/>
<evidence type="ECO:0000313" key="3">
    <source>
        <dbReference type="EMBL" id="MBO8415887.1"/>
    </source>
</evidence>
<dbReference type="PANTHER" id="PTHR15032:SF4">
    <property type="entry name" value="N-ACYL-PHOSPHATIDYLETHANOLAMINE-HYDROLYZING PHOSPHOLIPASE D"/>
    <property type="match status" value="1"/>
</dbReference>
<dbReference type="PANTHER" id="PTHR15032">
    <property type="entry name" value="N-ACYL-PHOSPHATIDYLETHANOLAMINE-HYDROLYZING PHOSPHOLIPASE D"/>
    <property type="match status" value="1"/>
</dbReference>
<dbReference type="GO" id="GO:0008270">
    <property type="term" value="F:zinc ion binding"/>
    <property type="evidence" value="ECO:0007669"/>
    <property type="project" value="InterPro"/>
</dbReference>
<protein>
    <submittedName>
        <fullName evidence="3">MBL fold metallo-hydrolase</fullName>
    </submittedName>
</protein>
<comment type="caution">
    <text evidence="3">The sequence shown here is derived from an EMBL/GenBank/DDBJ whole genome shotgun (WGS) entry which is preliminary data.</text>
</comment>
<dbReference type="GO" id="GO:0070290">
    <property type="term" value="F:N-acylphosphatidylethanolamine-specific phospholipase D activity"/>
    <property type="evidence" value="ECO:0007669"/>
    <property type="project" value="InterPro"/>
</dbReference>
<evidence type="ECO:0000313" key="4">
    <source>
        <dbReference type="Proteomes" id="UP000823631"/>
    </source>
</evidence>
<feature type="compositionally biased region" description="Basic and acidic residues" evidence="1">
    <location>
        <begin position="1"/>
        <end position="16"/>
    </location>
</feature>
<dbReference type="InterPro" id="IPR036866">
    <property type="entry name" value="RibonucZ/Hydroxyglut_hydro"/>
</dbReference>
<organism evidence="3 4">
    <name type="scientific">Candidatus Avisuccinivibrio stercorigallinarum</name>
    <dbReference type="NCBI Taxonomy" id="2840704"/>
    <lineage>
        <taxon>Bacteria</taxon>
        <taxon>Pseudomonadati</taxon>
        <taxon>Pseudomonadota</taxon>
        <taxon>Gammaproteobacteria</taxon>
        <taxon>Aeromonadales</taxon>
        <taxon>Succinivibrionaceae</taxon>
        <taxon>Succinivibrionaceae incertae sedis</taxon>
        <taxon>Candidatus Avisuccinivibrio</taxon>
    </lineage>
</organism>
<evidence type="ECO:0000256" key="1">
    <source>
        <dbReference type="SAM" id="MobiDB-lite"/>
    </source>
</evidence>
<dbReference type="InterPro" id="IPR001279">
    <property type="entry name" value="Metallo-B-lactamas"/>
</dbReference>
<dbReference type="Pfam" id="PF12706">
    <property type="entry name" value="Lactamase_B_2"/>
    <property type="match status" value="1"/>
</dbReference>
<dbReference type="PIRSF" id="PIRSF038896">
    <property type="entry name" value="NAPE-PLD"/>
    <property type="match status" value="1"/>
</dbReference>
<proteinExistence type="predicted"/>
<sequence length="427" mass="47453">MTKINMKNDDPKENTAARRSSPKRRLLRRLGAALAAAGVLAVSVLSFSACSTLGELPEGERLSRIEQSPHYRDGVFVNEESTSVNTSESSTLANWWNFLFANPPRLRPSVPLSRAPLDVAALKNETADFVIWMGHSSLFVQTGGRRILVDPVFAGFAAPLSLFNQAFDGPLPYSIEDFIKLGLDLVLITHDHYDHLEMQTIKALADTDVTFVVPLGIGQHLESWGVRPEQILEGDWGESFELFAHSGAETPAAAAAETEHTNGPLKVSLVTARHFSGRFLTADKTLWAGFVLTCADGSQIYISGDSGYGRHFKEIAAAFPRIKLALIECGQYNPNWSLIHMSPEETAKAVDDLQAPKAIALHSGRFALSLHPWDEPYLRLDKAAAQYSFELLTPRMDELVYLDGREQHFERWWLKDAQRELAQEKQP</sequence>
<dbReference type="GO" id="GO:0005737">
    <property type="term" value="C:cytoplasm"/>
    <property type="evidence" value="ECO:0007669"/>
    <property type="project" value="TreeGrafter"/>
</dbReference>
<feature type="domain" description="Metallo-beta-lactamase" evidence="2">
    <location>
        <begin position="145"/>
        <end position="362"/>
    </location>
</feature>
<reference evidence="3" key="1">
    <citation type="submission" date="2020-10" db="EMBL/GenBank/DDBJ databases">
        <authorList>
            <person name="Gilroy R."/>
        </authorList>
    </citation>
    <scope>NUCLEOTIDE SEQUENCE</scope>
    <source>
        <strain evidence="3">17213</strain>
    </source>
</reference>
<gene>
    <name evidence="3" type="ORF">IAB19_05865</name>
</gene>
<dbReference type="EMBL" id="JADINH010000125">
    <property type="protein sequence ID" value="MBO8415887.1"/>
    <property type="molecule type" value="Genomic_DNA"/>
</dbReference>
<dbReference type="Proteomes" id="UP000823631">
    <property type="component" value="Unassembled WGS sequence"/>
</dbReference>
<reference evidence="3" key="2">
    <citation type="journal article" date="2021" name="PeerJ">
        <title>Extensive microbial diversity within the chicken gut microbiome revealed by metagenomics and culture.</title>
        <authorList>
            <person name="Gilroy R."/>
            <person name="Ravi A."/>
            <person name="Getino M."/>
            <person name="Pursley I."/>
            <person name="Horton D.L."/>
            <person name="Alikhan N.F."/>
            <person name="Baker D."/>
            <person name="Gharbi K."/>
            <person name="Hall N."/>
            <person name="Watson M."/>
            <person name="Adriaenssens E.M."/>
            <person name="Foster-Nyarko E."/>
            <person name="Jarju S."/>
            <person name="Secka A."/>
            <person name="Antonio M."/>
            <person name="Oren A."/>
            <person name="Chaudhuri R.R."/>
            <person name="La Ragione R."/>
            <person name="Hildebrand F."/>
            <person name="Pallen M.J."/>
        </authorList>
    </citation>
    <scope>NUCLEOTIDE SEQUENCE</scope>
    <source>
        <strain evidence="3">17213</strain>
    </source>
</reference>
<feature type="region of interest" description="Disordered" evidence="1">
    <location>
        <begin position="1"/>
        <end position="23"/>
    </location>
</feature>
<dbReference type="InterPro" id="IPR024884">
    <property type="entry name" value="NAPE-PLD"/>
</dbReference>
<dbReference type="SUPFAM" id="SSF56281">
    <property type="entry name" value="Metallo-hydrolase/oxidoreductase"/>
    <property type="match status" value="1"/>
</dbReference>
<evidence type="ECO:0000259" key="2">
    <source>
        <dbReference type="Pfam" id="PF12706"/>
    </source>
</evidence>
<accession>A0A9D9DCH9</accession>
<name>A0A9D9DCH9_9GAMM</name>